<dbReference type="Proteomes" id="UP000774326">
    <property type="component" value="Unassembled WGS sequence"/>
</dbReference>
<evidence type="ECO:0000256" key="5">
    <source>
        <dbReference type="ARBA" id="ARBA00022786"/>
    </source>
</evidence>
<dbReference type="PROSITE" id="PS00973">
    <property type="entry name" value="USP_2"/>
    <property type="match status" value="1"/>
</dbReference>
<dbReference type="GO" id="GO:0005634">
    <property type="term" value="C:nucleus"/>
    <property type="evidence" value="ECO:0007669"/>
    <property type="project" value="TreeGrafter"/>
</dbReference>
<dbReference type="InterPro" id="IPR050164">
    <property type="entry name" value="Peptidase_C19"/>
</dbReference>
<feature type="domain" description="USP" evidence="9">
    <location>
        <begin position="96"/>
        <end position="607"/>
    </location>
</feature>
<keyword evidence="4" id="KW-0645">Protease</keyword>
<feature type="compositionally biased region" description="Polar residues" evidence="8">
    <location>
        <begin position="590"/>
        <end position="616"/>
    </location>
</feature>
<protein>
    <recommendedName>
        <fullName evidence="3">ubiquitinyl hydrolase 1</fullName>
        <ecNumber evidence="3">3.4.19.12</ecNumber>
    </recommendedName>
</protein>
<dbReference type="OrthoDB" id="2248014at2759"/>
<organism evidence="10 11">
    <name type="scientific">Wickerhamomyces pijperi</name>
    <name type="common">Yeast</name>
    <name type="synonym">Pichia pijperi</name>
    <dbReference type="NCBI Taxonomy" id="599730"/>
    <lineage>
        <taxon>Eukaryota</taxon>
        <taxon>Fungi</taxon>
        <taxon>Dikarya</taxon>
        <taxon>Ascomycota</taxon>
        <taxon>Saccharomycotina</taxon>
        <taxon>Saccharomycetes</taxon>
        <taxon>Phaffomycetales</taxon>
        <taxon>Wickerhamomycetaceae</taxon>
        <taxon>Wickerhamomyces</taxon>
    </lineage>
</organism>
<dbReference type="SUPFAM" id="SSF54001">
    <property type="entry name" value="Cysteine proteinases"/>
    <property type="match status" value="1"/>
</dbReference>
<feature type="region of interest" description="Disordered" evidence="8">
    <location>
        <begin position="491"/>
        <end position="535"/>
    </location>
</feature>
<dbReference type="GO" id="GO:0005829">
    <property type="term" value="C:cytosol"/>
    <property type="evidence" value="ECO:0007669"/>
    <property type="project" value="TreeGrafter"/>
</dbReference>
<feature type="region of interest" description="Disordered" evidence="8">
    <location>
        <begin position="653"/>
        <end position="755"/>
    </location>
</feature>
<reference evidence="10" key="1">
    <citation type="journal article" date="2021" name="Open Biol.">
        <title>Shared evolutionary footprints suggest mitochondrial oxidative damage underlies multiple complex I losses in fungi.</title>
        <authorList>
            <person name="Schikora-Tamarit M.A."/>
            <person name="Marcet-Houben M."/>
            <person name="Nosek J."/>
            <person name="Gabaldon T."/>
        </authorList>
    </citation>
    <scope>NUCLEOTIDE SEQUENCE</scope>
    <source>
        <strain evidence="10">CBS2887</strain>
    </source>
</reference>
<dbReference type="GO" id="GO:0016579">
    <property type="term" value="P:protein deubiquitination"/>
    <property type="evidence" value="ECO:0007669"/>
    <property type="project" value="InterPro"/>
</dbReference>
<dbReference type="Gene3D" id="3.90.70.10">
    <property type="entry name" value="Cysteine proteinases"/>
    <property type="match status" value="1"/>
</dbReference>
<dbReference type="EMBL" id="JAEUBG010002324">
    <property type="protein sequence ID" value="KAH3684772.1"/>
    <property type="molecule type" value="Genomic_DNA"/>
</dbReference>
<name>A0A9P8Q699_WICPI</name>
<dbReference type="GO" id="GO:0004843">
    <property type="term" value="F:cysteine-type deubiquitinase activity"/>
    <property type="evidence" value="ECO:0007669"/>
    <property type="project" value="UniProtKB-EC"/>
</dbReference>
<comment type="catalytic activity">
    <reaction evidence="1">
        <text>Thiol-dependent hydrolysis of ester, thioester, amide, peptide and isopeptide bonds formed by the C-terminal Gly of ubiquitin (a 76-residue protein attached to proteins as an intracellular targeting signal).</text>
        <dbReference type="EC" id="3.4.19.12"/>
    </reaction>
</comment>
<accession>A0A9P8Q699</accession>
<evidence type="ECO:0000256" key="2">
    <source>
        <dbReference type="ARBA" id="ARBA00009085"/>
    </source>
</evidence>
<dbReference type="AlphaFoldDB" id="A0A9P8Q699"/>
<dbReference type="EC" id="3.4.19.12" evidence="3"/>
<dbReference type="Pfam" id="PF00443">
    <property type="entry name" value="UCH"/>
    <property type="match status" value="1"/>
</dbReference>
<evidence type="ECO:0000256" key="7">
    <source>
        <dbReference type="ARBA" id="ARBA00022807"/>
    </source>
</evidence>
<sequence length="801" mass="89165">MSVIDNLIGLTSTITRPTAKFTKDQYLQHISTSYFHYIYLKYWKYANQPQKNRMLLATSIVLLSVYVLAPTLKYQLLSNAEKEQMFRSNRKDKLTIGLINTRNDCFANSSIQAFASLPGLNTYLNDVLKEYQTLLTFKDSIILKEEEKFPEVLLHDGLALIISHLQESISKSKSISVWPFLHVIERIYTSKISTAQNDAHELVQLILETLDGEIGKLKAFVKKHSNEIGVTITVPELPFNGLLADQLTCLSCSNSSKPTFYPFSVLSLPVPGTFTASLKEMIRSNEVETITGYNCLRCRVQAILKIEDEKAMNGVSISEETSQMVSELKVMESNLFINDDLTGQLEQFVKSYESNGFKLVNLTSTIVKKTLVIKPPNLLTVHLSRSLFIANQVKRNGCHVGFDDILDVNIDETLLGVYESQQRELRKKNRKVKVEDEAFQQNRLDPVELVRSHSKILAQTEEIEEFVENREDSASVEHQQLEARASLEINTGASTDSPPSAAASLQSNQPNTSTTDVTSVGSSDHASLSSSNSSIVSEQLNIHNNTVIRYKLKAMIRHQGTHNAGHYECYRHKPDFMKDSVDDSVVNLSTPIKLRSSSPTNASSGGRSEPAPSTTDKGPGSNVLGELDSKASSPRKLETSLSLFKGIYTPIESTSRASESEADETSQPSHKKERRRSIISSFVSQLSGSSSVSTKGSTPNINTEDHLADISESSPNLGSDSLTNENQTTNADTNGTISNGDASGKKSKKSINPEKRYKKISTVTKKPFWRISDTNINEVKMEDVLSERSYVYMIYYERVAV</sequence>
<evidence type="ECO:0000256" key="1">
    <source>
        <dbReference type="ARBA" id="ARBA00000707"/>
    </source>
</evidence>
<evidence type="ECO:0000256" key="8">
    <source>
        <dbReference type="SAM" id="MobiDB-lite"/>
    </source>
</evidence>
<keyword evidence="7" id="KW-0788">Thiol protease</keyword>
<dbReference type="InterPro" id="IPR038765">
    <property type="entry name" value="Papain-like_cys_pep_sf"/>
</dbReference>
<feature type="compositionally biased region" description="Low complexity" evidence="8">
    <location>
        <begin position="678"/>
        <end position="698"/>
    </location>
</feature>
<dbReference type="PANTHER" id="PTHR24006">
    <property type="entry name" value="UBIQUITIN CARBOXYL-TERMINAL HYDROLASE"/>
    <property type="match status" value="1"/>
</dbReference>
<feature type="compositionally biased region" description="Polar residues" evidence="8">
    <location>
        <begin position="711"/>
        <end position="741"/>
    </location>
</feature>
<dbReference type="InterPro" id="IPR028889">
    <property type="entry name" value="USP"/>
</dbReference>
<comment type="similarity">
    <text evidence="2">Belongs to the peptidase C19 family.</text>
</comment>
<evidence type="ECO:0000256" key="6">
    <source>
        <dbReference type="ARBA" id="ARBA00022801"/>
    </source>
</evidence>
<evidence type="ECO:0000259" key="9">
    <source>
        <dbReference type="PROSITE" id="PS50235"/>
    </source>
</evidence>
<dbReference type="PANTHER" id="PTHR24006:SF888">
    <property type="entry name" value="UBIQUITIN CARBOXYL-TERMINAL HYDROLASE 30"/>
    <property type="match status" value="1"/>
</dbReference>
<keyword evidence="6" id="KW-0378">Hydrolase</keyword>
<comment type="caution">
    <text evidence="10">The sequence shown here is derived from an EMBL/GenBank/DDBJ whole genome shotgun (WGS) entry which is preliminary data.</text>
</comment>
<dbReference type="GO" id="GO:0006508">
    <property type="term" value="P:proteolysis"/>
    <property type="evidence" value="ECO:0007669"/>
    <property type="project" value="UniProtKB-KW"/>
</dbReference>
<keyword evidence="11" id="KW-1185">Reference proteome</keyword>
<dbReference type="InterPro" id="IPR018200">
    <property type="entry name" value="USP_CS"/>
</dbReference>
<keyword evidence="5" id="KW-0833">Ubl conjugation pathway</keyword>
<reference evidence="10" key="2">
    <citation type="submission" date="2021-01" db="EMBL/GenBank/DDBJ databases">
        <authorList>
            <person name="Schikora-Tamarit M.A."/>
        </authorList>
    </citation>
    <scope>NUCLEOTIDE SEQUENCE</scope>
    <source>
        <strain evidence="10">CBS2887</strain>
    </source>
</reference>
<dbReference type="PROSITE" id="PS50235">
    <property type="entry name" value="USP_3"/>
    <property type="match status" value="1"/>
</dbReference>
<proteinExistence type="inferred from homology"/>
<feature type="compositionally biased region" description="Low complexity" evidence="8">
    <location>
        <begin position="493"/>
        <end position="504"/>
    </location>
</feature>
<feature type="region of interest" description="Disordered" evidence="8">
    <location>
        <begin position="590"/>
        <end position="636"/>
    </location>
</feature>
<dbReference type="InterPro" id="IPR001394">
    <property type="entry name" value="Peptidase_C19_UCH"/>
</dbReference>
<evidence type="ECO:0000256" key="4">
    <source>
        <dbReference type="ARBA" id="ARBA00022670"/>
    </source>
</evidence>
<gene>
    <name evidence="10" type="ORF">WICPIJ_004236</name>
</gene>
<evidence type="ECO:0000313" key="11">
    <source>
        <dbReference type="Proteomes" id="UP000774326"/>
    </source>
</evidence>
<evidence type="ECO:0000256" key="3">
    <source>
        <dbReference type="ARBA" id="ARBA00012759"/>
    </source>
</evidence>
<feature type="compositionally biased region" description="Low complexity" evidence="8">
    <location>
        <begin position="512"/>
        <end position="535"/>
    </location>
</feature>
<evidence type="ECO:0000313" key="10">
    <source>
        <dbReference type="EMBL" id="KAH3684772.1"/>
    </source>
</evidence>